<proteinExistence type="predicted"/>
<dbReference type="Proteomes" id="UP000275078">
    <property type="component" value="Unassembled WGS sequence"/>
</dbReference>
<dbReference type="AlphaFoldDB" id="A0A3N4IK89"/>
<feature type="compositionally biased region" description="Basic and acidic residues" evidence="1">
    <location>
        <begin position="168"/>
        <end position="179"/>
    </location>
</feature>
<gene>
    <name evidence="2" type="ORF">BJ508DRAFT_302163</name>
</gene>
<feature type="region of interest" description="Disordered" evidence="1">
    <location>
        <begin position="206"/>
        <end position="229"/>
    </location>
</feature>
<name>A0A3N4IK89_ASCIM</name>
<organism evidence="2 3">
    <name type="scientific">Ascobolus immersus RN42</name>
    <dbReference type="NCBI Taxonomy" id="1160509"/>
    <lineage>
        <taxon>Eukaryota</taxon>
        <taxon>Fungi</taxon>
        <taxon>Dikarya</taxon>
        <taxon>Ascomycota</taxon>
        <taxon>Pezizomycotina</taxon>
        <taxon>Pezizomycetes</taxon>
        <taxon>Pezizales</taxon>
        <taxon>Ascobolaceae</taxon>
        <taxon>Ascobolus</taxon>
    </lineage>
</organism>
<evidence type="ECO:0000313" key="2">
    <source>
        <dbReference type="EMBL" id="RPA86259.1"/>
    </source>
</evidence>
<protein>
    <submittedName>
        <fullName evidence="2">Uncharacterized protein</fullName>
    </submittedName>
</protein>
<feature type="compositionally biased region" description="Polar residues" evidence="1">
    <location>
        <begin position="147"/>
        <end position="161"/>
    </location>
</feature>
<sequence length="229" mass="25441">MSSSPLPFDEHHPEMYSHLSWDKVEISEEYMQALEEETRDDPLAKSLALNFTTFSTGTGDLSPHRVASSNRLGYDTESENGVDRGTENSWAKSSSDWFAKLLQVPIRALSDLAQAALGACNESLYDSDRTPPSSAVGSLIRVRDLYNLSNRPGNPHTNSEVSVMKQRQHPEPRVERKEPRADIDWGLTLGEDDNISLFVPVGLSNKSDGMEEGSSRNSILLPQKPLNRV</sequence>
<dbReference type="EMBL" id="ML119650">
    <property type="protein sequence ID" value="RPA86259.1"/>
    <property type="molecule type" value="Genomic_DNA"/>
</dbReference>
<evidence type="ECO:0000313" key="3">
    <source>
        <dbReference type="Proteomes" id="UP000275078"/>
    </source>
</evidence>
<reference evidence="2 3" key="1">
    <citation type="journal article" date="2018" name="Nat. Ecol. Evol.">
        <title>Pezizomycetes genomes reveal the molecular basis of ectomycorrhizal truffle lifestyle.</title>
        <authorList>
            <person name="Murat C."/>
            <person name="Payen T."/>
            <person name="Noel B."/>
            <person name="Kuo A."/>
            <person name="Morin E."/>
            <person name="Chen J."/>
            <person name="Kohler A."/>
            <person name="Krizsan K."/>
            <person name="Balestrini R."/>
            <person name="Da Silva C."/>
            <person name="Montanini B."/>
            <person name="Hainaut M."/>
            <person name="Levati E."/>
            <person name="Barry K.W."/>
            <person name="Belfiori B."/>
            <person name="Cichocki N."/>
            <person name="Clum A."/>
            <person name="Dockter R.B."/>
            <person name="Fauchery L."/>
            <person name="Guy J."/>
            <person name="Iotti M."/>
            <person name="Le Tacon F."/>
            <person name="Lindquist E.A."/>
            <person name="Lipzen A."/>
            <person name="Malagnac F."/>
            <person name="Mello A."/>
            <person name="Molinier V."/>
            <person name="Miyauchi S."/>
            <person name="Poulain J."/>
            <person name="Riccioni C."/>
            <person name="Rubini A."/>
            <person name="Sitrit Y."/>
            <person name="Splivallo R."/>
            <person name="Traeger S."/>
            <person name="Wang M."/>
            <person name="Zifcakova L."/>
            <person name="Wipf D."/>
            <person name="Zambonelli A."/>
            <person name="Paolocci F."/>
            <person name="Nowrousian M."/>
            <person name="Ottonello S."/>
            <person name="Baldrian P."/>
            <person name="Spatafora J.W."/>
            <person name="Henrissat B."/>
            <person name="Nagy L.G."/>
            <person name="Aury J.M."/>
            <person name="Wincker P."/>
            <person name="Grigoriev I.V."/>
            <person name="Bonfante P."/>
            <person name="Martin F.M."/>
        </authorList>
    </citation>
    <scope>NUCLEOTIDE SEQUENCE [LARGE SCALE GENOMIC DNA]</scope>
    <source>
        <strain evidence="2 3">RN42</strain>
    </source>
</reference>
<accession>A0A3N4IK89</accession>
<keyword evidence="3" id="KW-1185">Reference proteome</keyword>
<evidence type="ECO:0000256" key="1">
    <source>
        <dbReference type="SAM" id="MobiDB-lite"/>
    </source>
</evidence>
<feature type="region of interest" description="Disordered" evidence="1">
    <location>
        <begin position="62"/>
        <end position="89"/>
    </location>
</feature>
<feature type="region of interest" description="Disordered" evidence="1">
    <location>
        <begin position="147"/>
        <end position="179"/>
    </location>
</feature>